<reference evidence="1" key="1">
    <citation type="submission" date="2021-02" db="EMBL/GenBank/DDBJ databases">
        <authorList>
            <person name="Dougan E. K."/>
            <person name="Rhodes N."/>
            <person name="Thang M."/>
            <person name="Chan C."/>
        </authorList>
    </citation>
    <scope>NUCLEOTIDE SEQUENCE</scope>
</reference>
<gene>
    <name evidence="1" type="primary">rngB</name>
    <name evidence="1" type="ORF">SPIL2461_LOCUS7303</name>
</gene>
<comment type="caution">
    <text evidence="1">The sequence shown here is derived from an EMBL/GenBank/DDBJ whole genome shotgun (WGS) entry which is preliminary data.</text>
</comment>
<sequence length="500" mass="56084">MMEILQPGEEEISGLYSYSLGGTSDQKLKMLGSAMVYSSNTDLQRWCRGYVNGFTDDRGACMYPRGSFYDIQVASNVYDCAEQCFERWWCTGFNFKDGNDWRNEFDFRRGACQMMQVLMPCHTSVTNVSSYAFQREHIVTTTNQHEHIVTTTKQAFLVASNDRVGAAVPAAPLLAVLSGGLVVIATLFLACAWKTRASHLPEKPDVSGQVLLGRTPPLSHKGETKASTAPARIAAVHEVQLGISATYLLEHFPSEAQQATGLSNPNFYEMCPILALGEKGKGFGKICPRDGRPNCSIVDALPLEHRSPTTHFVSWCWHYTLEVVVSGVQLWAQSSASQTAEVFLWMCFFCNNQYRIQDGTCSNSNDLSAVFEARLSSARNMLVILDTFLTPHYYKRAWCLFETFICLRKDFPMTVILPPKELTTFKQVLETSPWRVRDSFLQIDLENAEASVEADAVAIKDLVRSSCGFDVVNTMVKEEFMSWLMRAFQEYVKGTIQAND</sequence>
<accession>A0A812P268</accession>
<name>A0A812P268_SYMPI</name>
<evidence type="ECO:0000313" key="1">
    <source>
        <dbReference type="EMBL" id="CAE7317479.1"/>
    </source>
</evidence>
<dbReference type="EMBL" id="CAJNIZ010011292">
    <property type="protein sequence ID" value="CAE7317479.1"/>
    <property type="molecule type" value="Genomic_DNA"/>
</dbReference>
<dbReference type="OrthoDB" id="543276at2759"/>
<evidence type="ECO:0000313" key="2">
    <source>
        <dbReference type="Proteomes" id="UP000649617"/>
    </source>
</evidence>
<proteinExistence type="predicted"/>
<dbReference type="Proteomes" id="UP000649617">
    <property type="component" value="Unassembled WGS sequence"/>
</dbReference>
<organism evidence="1 2">
    <name type="scientific">Symbiodinium pilosum</name>
    <name type="common">Dinoflagellate</name>
    <dbReference type="NCBI Taxonomy" id="2952"/>
    <lineage>
        <taxon>Eukaryota</taxon>
        <taxon>Sar</taxon>
        <taxon>Alveolata</taxon>
        <taxon>Dinophyceae</taxon>
        <taxon>Suessiales</taxon>
        <taxon>Symbiodiniaceae</taxon>
        <taxon>Symbiodinium</taxon>
    </lineage>
</organism>
<keyword evidence="2" id="KW-1185">Reference proteome</keyword>
<dbReference type="AlphaFoldDB" id="A0A812P268"/>
<protein>
    <submittedName>
        <fullName evidence="1">RngB protein</fullName>
    </submittedName>
</protein>